<dbReference type="RefSeq" id="WP_261758435.1">
    <property type="nucleotide sequence ID" value="NZ_CP104562.2"/>
</dbReference>
<dbReference type="PANTHER" id="PTHR30118">
    <property type="entry name" value="HTH-TYPE TRANSCRIPTIONAL REGULATOR LEUO-RELATED"/>
    <property type="match status" value="1"/>
</dbReference>
<keyword evidence="7" id="KW-1185">Reference proteome</keyword>
<name>A0ABY6B3P8_9BURK</name>
<evidence type="ECO:0000313" key="7">
    <source>
        <dbReference type="Proteomes" id="UP001064933"/>
    </source>
</evidence>
<dbReference type="InterPro" id="IPR036390">
    <property type="entry name" value="WH_DNA-bd_sf"/>
</dbReference>
<dbReference type="InterPro" id="IPR050389">
    <property type="entry name" value="LysR-type_TF"/>
</dbReference>
<keyword evidence="4" id="KW-0804">Transcription</keyword>
<feature type="domain" description="HTH lysR-type" evidence="5">
    <location>
        <begin position="6"/>
        <end position="63"/>
    </location>
</feature>
<evidence type="ECO:0000256" key="1">
    <source>
        <dbReference type="ARBA" id="ARBA00009437"/>
    </source>
</evidence>
<dbReference type="PRINTS" id="PR00039">
    <property type="entry name" value="HTHLYSR"/>
</dbReference>
<keyword evidence="3" id="KW-0238">DNA-binding</keyword>
<sequence>MSFRNLDLNLLKVFDAVMAERSLTRAAERLAMTQPAVSHALKRLREALGEDLFVRQAFGMKPTSRAEGLWPEVRAALTRLRVALDPGDYQPEAEEFTFRLAMADATAALILPPLMQGLEQMRALANIHVLPLTTRDPRALLEQGEADFALGYFPMAVAALKGQGQMAAIRQQRLYDSYYVCVMRRGHPLADRELTLDAFCQAHHLLVSFSGRPHGFVDEALAALKRSRRIVLTVNQFFTAGRVVAHSDLLTVLPQSFITATGYQESLIYRPLPLTLAPVHVDLLWHLRNEDRSAQRWMRERLIASVANPAAAVAPTTADGVEDAALSMLRRAD</sequence>
<organism evidence="6 7">
    <name type="scientific">Roseateles amylovorans</name>
    <dbReference type="NCBI Taxonomy" id="2978473"/>
    <lineage>
        <taxon>Bacteria</taxon>
        <taxon>Pseudomonadati</taxon>
        <taxon>Pseudomonadota</taxon>
        <taxon>Betaproteobacteria</taxon>
        <taxon>Burkholderiales</taxon>
        <taxon>Sphaerotilaceae</taxon>
        <taxon>Roseateles</taxon>
    </lineage>
</organism>
<dbReference type="InterPro" id="IPR036388">
    <property type="entry name" value="WH-like_DNA-bd_sf"/>
</dbReference>
<evidence type="ECO:0000256" key="4">
    <source>
        <dbReference type="ARBA" id="ARBA00023163"/>
    </source>
</evidence>
<accession>A0ABY6B3P8</accession>
<protein>
    <submittedName>
        <fullName evidence="6">LysR family transcriptional regulator</fullName>
    </submittedName>
</protein>
<dbReference type="PANTHER" id="PTHR30118:SF6">
    <property type="entry name" value="HTH-TYPE TRANSCRIPTIONAL REGULATOR LEUO"/>
    <property type="match status" value="1"/>
</dbReference>
<dbReference type="EMBL" id="CP104562">
    <property type="protein sequence ID" value="UXH78604.1"/>
    <property type="molecule type" value="Genomic_DNA"/>
</dbReference>
<dbReference type="SUPFAM" id="SSF53850">
    <property type="entry name" value="Periplasmic binding protein-like II"/>
    <property type="match status" value="1"/>
</dbReference>
<proteinExistence type="inferred from homology"/>
<dbReference type="Pfam" id="PF00126">
    <property type="entry name" value="HTH_1"/>
    <property type="match status" value="1"/>
</dbReference>
<dbReference type="Gene3D" id="1.10.10.10">
    <property type="entry name" value="Winged helix-like DNA-binding domain superfamily/Winged helix DNA-binding domain"/>
    <property type="match status" value="1"/>
</dbReference>
<evidence type="ECO:0000259" key="5">
    <source>
        <dbReference type="PROSITE" id="PS50931"/>
    </source>
</evidence>
<dbReference type="InterPro" id="IPR000847">
    <property type="entry name" value="LysR_HTH_N"/>
</dbReference>
<dbReference type="InterPro" id="IPR005119">
    <property type="entry name" value="LysR_subst-bd"/>
</dbReference>
<dbReference type="Proteomes" id="UP001064933">
    <property type="component" value="Chromosome"/>
</dbReference>
<gene>
    <name evidence="6" type="ORF">N4261_01295</name>
</gene>
<dbReference type="InterPro" id="IPR037402">
    <property type="entry name" value="YidZ_PBP2"/>
</dbReference>
<dbReference type="PROSITE" id="PS50931">
    <property type="entry name" value="HTH_LYSR"/>
    <property type="match status" value="1"/>
</dbReference>
<dbReference type="SUPFAM" id="SSF46785">
    <property type="entry name" value="Winged helix' DNA-binding domain"/>
    <property type="match status" value="1"/>
</dbReference>
<evidence type="ECO:0000256" key="2">
    <source>
        <dbReference type="ARBA" id="ARBA00023015"/>
    </source>
</evidence>
<reference evidence="6" key="1">
    <citation type="submission" date="2022-10" db="EMBL/GenBank/DDBJ databases">
        <title>Characterization and whole genome sequencing of a new Roseateles species, isolated from fresh water.</title>
        <authorList>
            <person name="Guliayeva D.Y."/>
            <person name="Akhremchuk A.E."/>
            <person name="Sikolenko M.A."/>
            <person name="Valentovich L.N."/>
            <person name="Sidarenka A.V."/>
        </authorList>
    </citation>
    <scope>NUCLEOTIDE SEQUENCE</scope>
    <source>
        <strain evidence="6">BIM B-1768</strain>
    </source>
</reference>
<keyword evidence="2" id="KW-0805">Transcription regulation</keyword>
<dbReference type="CDD" id="cd08417">
    <property type="entry name" value="PBP2_Nitroaromatics_like"/>
    <property type="match status" value="1"/>
</dbReference>
<comment type="similarity">
    <text evidence="1">Belongs to the LysR transcriptional regulatory family.</text>
</comment>
<dbReference type="Gene3D" id="3.40.190.10">
    <property type="entry name" value="Periplasmic binding protein-like II"/>
    <property type="match status" value="2"/>
</dbReference>
<evidence type="ECO:0000256" key="3">
    <source>
        <dbReference type="ARBA" id="ARBA00023125"/>
    </source>
</evidence>
<dbReference type="Pfam" id="PF03466">
    <property type="entry name" value="LysR_substrate"/>
    <property type="match status" value="1"/>
</dbReference>
<evidence type="ECO:0000313" key="6">
    <source>
        <dbReference type="EMBL" id="UXH78604.1"/>
    </source>
</evidence>